<dbReference type="GO" id="GO:0016887">
    <property type="term" value="F:ATP hydrolysis activity"/>
    <property type="evidence" value="ECO:0007669"/>
    <property type="project" value="InterPro"/>
</dbReference>
<name>K9EU19_9LACT</name>
<evidence type="ECO:0000313" key="6">
    <source>
        <dbReference type="Proteomes" id="UP000009875"/>
    </source>
</evidence>
<evidence type="ECO:0000256" key="2">
    <source>
        <dbReference type="ARBA" id="ARBA00022741"/>
    </source>
</evidence>
<dbReference type="Pfam" id="PF00005">
    <property type="entry name" value="ABC_tran"/>
    <property type="match status" value="1"/>
</dbReference>
<dbReference type="PATRIC" id="fig|883081.3.peg.39"/>
<comment type="caution">
    <text evidence="5">The sequence shown here is derived from an EMBL/GenBank/DDBJ whole genome shotgun (WGS) entry which is preliminary data.</text>
</comment>
<gene>
    <name evidence="5" type="ORF">HMPREF9698_00037</name>
</gene>
<accession>K9EU19</accession>
<dbReference type="Proteomes" id="UP000009875">
    <property type="component" value="Unassembled WGS sequence"/>
</dbReference>
<keyword evidence="2" id="KW-0547">Nucleotide-binding</keyword>
<dbReference type="Gene3D" id="3.40.50.300">
    <property type="entry name" value="P-loop containing nucleotide triphosphate hydrolases"/>
    <property type="match status" value="1"/>
</dbReference>
<dbReference type="PROSITE" id="PS50893">
    <property type="entry name" value="ABC_TRANSPORTER_2"/>
    <property type="match status" value="1"/>
</dbReference>
<dbReference type="PANTHER" id="PTHR42939:SF5">
    <property type="entry name" value="ABC-TYPE TRANSPORTER ATP-BINDING PROTEIN ECSA"/>
    <property type="match status" value="1"/>
</dbReference>
<protein>
    <recommendedName>
        <fullName evidence="4">ABC transporter domain-containing protein</fullName>
    </recommendedName>
</protein>
<dbReference type="InterPro" id="IPR051782">
    <property type="entry name" value="ABC_Transporter_VariousFunc"/>
</dbReference>
<dbReference type="STRING" id="883081.HMPREF9698_00037"/>
<evidence type="ECO:0000256" key="1">
    <source>
        <dbReference type="ARBA" id="ARBA00022448"/>
    </source>
</evidence>
<keyword evidence="3" id="KW-0067">ATP-binding</keyword>
<evidence type="ECO:0000313" key="5">
    <source>
        <dbReference type="EMBL" id="EKU94447.1"/>
    </source>
</evidence>
<dbReference type="InterPro" id="IPR017871">
    <property type="entry name" value="ABC_transporter-like_CS"/>
</dbReference>
<sequence>MTLKVTNLSGGYYHKEIISDLNFTIHDGEIVCMAGLNGAGKSTTIRHIMGLMKPFKGEISLDGQKLSDQRMAYQKQIAYIPETPMIYDDLTLRDHIELTALSYDISKDEAMDRAQPLLDLFRLNRQLDWFPVDFSKGMKQKVMIICAFITRAKLMIIDEPFIGLDPLAMRDFVKLMQEAKARGAGILMSTHVLTSVKNVCDRMLILEEGKVRAQGTLQEIAQLFDLDINQLDLVFEKMMAQTCQAKEGADGGA</sequence>
<reference evidence="5 6" key="1">
    <citation type="submission" date="2012-09" db="EMBL/GenBank/DDBJ databases">
        <title>The Genome Sequence of Alloiococcus otitis ATCC 51267.</title>
        <authorList>
            <consortium name="The Broad Institute Genome Sequencing Platform"/>
            <person name="Earl A."/>
            <person name="Ward D."/>
            <person name="Feldgarden M."/>
            <person name="Gevers D."/>
            <person name="Huys G."/>
            <person name="Walker B."/>
            <person name="Young S.K."/>
            <person name="Zeng Q."/>
            <person name="Gargeya S."/>
            <person name="Fitzgerald M."/>
            <person name="Haas B."/>
            <person name="Abouelleil A."/>
            <person name="Alvarado L."/>
            <person name="Arachchi H.M."/>
            <person name="Berlin A.M."/>
            <person name="Chapman S.B."/>
            <person name="Goldberg J."/>
            <person name="Griggs A."/>
            <person name="Gujja S."/>
            <person name="Hansen M."/>
            <person name="Howarth C."/>
            <person name="Imamovic A."/>
            <person name="Larimer J."/>
            <person name="McCowen C."/>
            <person name="Montmayeur A."/>
            <person name="Murphy C."/>
            <person name="Neiman D."/>
            <person name="Pearson M."/>
            <person name="Priest M."/>
            <person name="Roberts A."/>
            <person name="Saif S."/>
            <person name="Shea T."/>
            <person name="Sisk P."/>
            <person name="Sykes S."/>
            <person name="Wortman J."/>
            <person name="Nusbaum C."/>
            <person name="Birren B."/>
        </authorList>
    </citation>
    <scope>NUCLEOTIDE SEQUENCE [LARGE SCALE GENOMIC DNA]</scope>
    <source>
        <strain evidence="5 6">ATCC 51267</strain>
    </source>
</reference>
<dbReference type="PROSITE" id="PS00211">
    <property type="entry name" value="ABC_TRANSPORTER_1"/>
    <property type="match status" value="1"/>
</dbReference>
<organism evidence="5 6">
    <name type="scientific">Alloiococcus otitis ATCC 51267</name>
    <dbReference type="NCBI Taxonomy" id="883081"/>
    <lineage>
        <taxon>Bacteria</taxon>
        <taxon>Bacillati</taxon>
        <taxon>Bacillota</taxon>
        <taxon>Bacilli</taxon>
        <taxon>Lactobacillales</taxon>
        <taxon>Carnobacteriaceae</taxon>
        <taxon>Alloiococcus</taxon>
    </lineage>
</organism>
<evidence type="ECO:0000259" key="4">
    <source>
        <dbReference type="PROSITE" id="PS50893"/>
    </source>
</evidence>
<dbReference type="InterPro" id="IPR003439">
    <property type="entry name" value="ABC_transporter-like_ATP-bd"/>
</dbReference>
<dbReference type="PANTHER" id="PTHR42939">
    <property type="entry name" value="ABC TRANSPORTER ATP-BINDING PROTEIN ALBC-RELATED"/>
    <property type="match status" value="1"/>
</dbReference>
<dbReference type="CDD" id="cd03230">
    <property type="entry name" value="ABC_DR_subfamily_A"/>
    <property type="match status" value="1"/>
</dbReference>
<dbReference type="AlphaFoldDB" id="K9EU19"/>
<evidence type="ECO:0000256" key="3">
    <source>
        <dbReference type="ARBA" id="ARBA00022840"/>
    </source>
</evidence>
<dbReference type="eggNOG" id="COG1131">
    <property type="taxonomic scope" value="Bacteria"/>
</dbReference>
<dbReference type="HOGENOM" id="CLU_000604_1_2_9"/>
<keyword evidence="6" id="KW-1185">Reference proteome</keyword>
<dbReference type="EMBL" id="AGXA01000001">
    <property type="protein sequence ID" value="EKU94447.1"/>
    <property type="molecule type" value="Genomic_DNA"/>
</dbReference>
<dbReference type="InterPro" id="IPR003593">
    <property type="entry name" value="AAA+_ATPase"/>
</dbReference>
<proteinExistence type="predicted"/>
<dbReference type="SUPFAM" id="SSF52540">
    <property type="entry name" value="P-loop containing nucleoside triphosphate hydrolases"/>
    <property type="match status" value="1"/>
</dbReference>
<dbReference type="OrthoDB" id="9804819at2"/>
<feature type="domain" description="ABC transporter" evidence="4">
    <location>
        <begin position="3"/>
        <end position="233"/>
    </location>
</feature>
<dbReference type="InterPro" id="IPR027417">
    <property type="entry name" value="P-loop_NTPase"/>
</dbReference>
<dbReference type="RefSeq" id="WP_003776105.1">
    <property type="nucleotide sequence ID" value="NZ_JH992957.1"/>
</dbReference>
<dbReference type="SMART" id="SM00382">
    <property type="entry name" value="AAA"/>
    <property type="match status" value="1"/>
</dbReference>
<dbReference type="GO" id="GO:0005524">
    <property type="term" value="F:ATP binding"/>
    <property type="evidence" value="ECO:0007669"/>
    <property type="project" value="UniProtKB-KW"/>
</dbReference>
<keyword evidence="1" id="KW-0813">Transport</keyword>